<evidence type="ECO:0000313" key="2">
    <source>
        <dbReference type="Proteomes" id="UP000509383"/>
    </source>
</evidence>
<organism evidence="1 2">
    <name type="scientific">Pseudomonas tohonis</name>
    <dbReference type="NCBI Taxonomy" id="2725477"/>
    <lineage>
        <taxon>Bacteria</taxon>
        <taxon>Pseudomonadati</taxon>
        <taxon>Pseudomonadota</taxon>
        <taxon>Gammaproteobacteria</taxon>
        <taxon>Pseudomonadales</taxon>
        <taxon>Pseudomonadaceae</taxon>
        <taxon>Pseudomonas</taxon>
    </lineage>
</organism>
<gene>
    <name evidence="1" type="ORF">TUM18999_36930</name>
</gene>
<dbReference type="Proteomes" id="UP000509383">
    <property type="component" value="Chromosome"/>
</dbReference>
<evidence type="ECO:0000313" key="1">
    <source>
        <dbReference type="EMBL" id="BCG25502.1"/>
    </source>
</evidence>
<dbReference type="AlphaFoldDB" id="A0A6J4E6Q2"/>
<proteinExistence type="predicted"/>
<name>A0A6J4E6Q2_9PSED</name>
<accession>A0A6J4E6Q2</accession>
<sequence length="57" mass="6066">MAEAAMTLRKVAGSTGEVAWEISWMVMVAPSLPMVTDASGLGLCVPLTATYRACPWH</sequence>
<protein>
    <submittedName>
        <fullName evidence="1">Uncharacterized protein</fullName>
    </submittedName>
</protein>
<dbReference type="EMBL" id="AP023189">
    <property type="protein sequence ID" value="BCG25502.1"/>
    <property type="molecule type" value="Genomic_DNA"/>
</dbReference>
<reference evidence="1 2" key="1">
    <citation type="submission" date="2020-05" db="EMBL/GenBank/DDBJ databases">
        <title>Characterization of novel class B3 metallo-beta-lactamase from novel Pseudomonas species.</title>
        <authorList>
            <person name="Yamada K."/>
            <person name="Aoki K."/>
            <person name="Ishii Y."/>
        </authorList>
    </citation>
    <scope>NUCLEOTIDE SEQUENCE [LARGE SCALE GENOMIC DNA]</scope>
    <source>
        <strain evidence="1 2">TUM18999</strain>
    </source>
</reference>
<dbReference type="KEGG" id="ptw:TUM18999_36930"/>